<organism evidence="2 3">
    <name type="scientific">Rhipicephalus microplus</name>
    <name type="common">Cattle tick</name>
    <name type="synonym">Boophilus microplus</name>
    <dbReference type="NCBI Taxonomy" id="6941"/>
    <lineage>
        <taxon>Eukaryota</taxon>
        <taxon>Metazoa</taxon>
        <taxon>Ecdysozoa</taxon>
        <taxon>Arthropoda</taxon>
        <taxon>Chelicerata</taxon>
        <taxon>Arachnida</taxon>
        <taxon>Acari</taxon>
        <taxon>Parasitiformes</taxon>
        <taxon>Ixodida</taxon>
        <taxon>Ixodoidea</taxon>
        <taxon>Ixodidae</taxon>
        <taxon>Rhipicephalinae</taxon>
        <taxon>Rhipicephalus</taxon>
        <taxon>Boophilus</taxon>
    </lineage>
</organism>
<dbReference type="Pfam" id="PF01431">
    <property type="entry name" value="Peptidase_M13"/>
    <property type="match status" value="1"/>
</dbReference>
<dbReference type="PANTHER" id="PTHR11733:SF241">
    <property type="entry name" value="GH26575P-RELATED"/>
    <property type="match status" value="1"/>
</dbReference>
<dbReference type="Proteomes" id="UP000821866">
    <property type="component" value="Unassembled WGS sequence"/>
</dbReference>
<dbReference type="PROSITE" id="PS51885">
    <property type="entry name" value="NEPRILYSIN"/>
    <property type="match status" value="1"/>
</dbReference>
<gene>
    <name evidence="2" type="ORF">HPB51_026465</name>
</gene>
<proteinExistence type="predicted"/>
<feature type="domain" description="Peptidase M13 C-terminal" evidence="1">
    <location>
        <begin position="272"/>
        <end position="466"/>
    </location>
</feature>
<evidence type="ECO:0000259" key="1">
    <source>
        <dbReference type="Pfam" id="PF01431"/>
    </source>
</evidence>
<evidence type="ECO:0000313" key="3">
    <source>
        <dbReference type="Proteomes" id="UP000821866"/>
    </source>
</evidence>
<dbReference type="PRINTS" id="PR00786">
    <property type="entry name" value="NEPRILYSIN"/>
</dbReference>
<reference evidence="2" key="2">
    <citation type="submission" date="2021-09" db="EMBL/GenBank/DDBJ databases">
        <authorList>
            <person name="Jia N."/>
            <person name="Wang J."/>
            <person name="Shi W."/>
            <person name="Du L."/>
            <person name="Sun Y."/>
            <person name="Zhan W."/>
            <person name="Jiang J."/>
            <person name="Wang Q."/>
            <person name="Zhang B."/>
            <person name="Ji P."/>
            <person name="Sakyi L.B."/>
            <person name="Cui X."/>
            <person name="Yuan T."/>
            <person name="Jiang B."/>
            <person name="Yang W."/>
            <person name="Lam T.T.-Y."/>
            <person name="Chang Q."/>
            <person name="Ding S."/>
            <person name="Wang X."/>
            <person name="Zhu J."/>
            <person name="Ruan X."/>
            <person name="Zhao L."/>
            <person name="Wei J."/>
            <person name="Que T."/>
            <person name="Du C."/>
            <person name="Cheng J."/>
            <person name="Dai P."/>
            <person name="Han X."/>
            <person name="Huang E."/>
            <person name="Gao Y."/>
            <person name="Liu J."/>
            <person name="Shao H."/>
            <person name="Ye R."/>
            <person name="Li L."/>
            <person name="Wei W."/>
            <person name="Wang X."/>
            <person name="Wang C."/>
            <person name="Huo Q."/>
            <person name="Li W."/>
            <person name="Guo W."/>
            <person name="Chen H."/>
            <person name="Chen S."/>
            <person name="Zhou L."/>
            <person name="Zhou L."/>
            <person name="Ni X."/>
            <person name="Tian J."/>
            <person name="Zhou Y."/>
            <person name="Sheng Y."/>
            <person name="Liu T."/>
            <person name="Pan Y."/>
            <person name="Xia L."/>
            <person name="Li J."/>
            <person name="Zhao F."/>
            <person name="Cao W."/>
        </authorList>
    </citation>
    <scope>NUCLEOTIDE SEQUENCE</scope>
    <source>
        <strain evidence="2">Rmic-2018</strain>
        <tissue evidence="2">Larvae</tissue>
    </source>
</reference>
<accession>A0A9J6D300</accession>
<comment type="caution">
    <text evidence="2">The sequence shown here is derived from an EMBL/GenBank/DDBJ whole genome shotgun (WGS) entry which is preliminary data.</text>
</comment>
<dbReference type="SUPFAM" id="SSF55486">
    <property type="entry name" value="Metalloproteases ('zincins'), catalytic domain"/>
    <property type="match status" value="1"/>
</dbReference>
<dbReference type="GO" id="GO:0016485">
    <property type="term" value="P:protein processing"/>
    <property type="evidence" value="ECO:0007669"/>
    <property type="project" value="TreeGrafter"/>
</dbReference>
<dbReference type="InterPro" id="IPR024079">
    <property type="entry name" value="MetalloPept_cat_dom_sf"/>
</dbReference>
<dbReference type="AlphaFoldDB" id="A0A9J6D300"/>
<dbReference type="InterPro" id="IPR000718">
    <property type="entry name" value="Peptidase_M13"/>
</dbReference>
<dbReference type="Gene3D" id="1.10.1380.10">
    <property type="entry name" value="Neutral endopeptidase , domain2"/>
    <property type="match status" value="1"/>
</dbReference>
<dbReference type="Gene3D" id="3.40.390.10">
    <property type="entry name" value="Collagenase (Catalytic Domain)"/>
    <property type="match status" value="1"/>
</dbReference>
<dbReference type="EMBL" id="JABSTU010000438">
    <property type="protein sequence ID" value="KAH7991054.1"/>
    <property type="molecule type" value="Genomic_DNA"/>
</dbReference>
<reference evidence="2" key="1">
    <citation type="journal article" date="2020" name="Cell">
        <title>Large-Scale Comparative Analyses of Tick Genomes Elucidate Their Genetic Diversity and Vector Capacities.</title>
        <authorList>
            <consortium name="Tick Genome and Microbiome Consortium (TIGMIC)"/>
            <person name="Jia N."/>
            <person name="Wang J."/>
            <person name="Shi W."/>
            <person name="Du L."/>
            <person name="Sun Y."/>
            <person name="Zhan W."/>
            <person name="Jiang J.F."/>
            <person name="Wang Q."/>
            <person name="Zhang B."/>
            <person name="Ji P."/>
            <person name="Bell-Sakyi L."/>
            <person name="Cui X.M."/>
            <person name="Yuan T.T."/>
            <person name="Jiang B.G."/>
            <person name="Yang W.F."/>
            <person name="Lam T.T."/>
            <person name="Chang Q.C."/>
            <person name="Ding S.J."/>
            <person name="Wang X.J."/>
            <person name="Zhu J.G."/>
            <person name="Ruan X.D."/>
            <person name="Zhao L."/>
            <person name="Wei J.T."/>
            <person name="Ye R.Z."/>
            <person name="Que T.C."/>
            <person name="Du C.H."/>
            <person name="Zhou Y.H."/>
            <person name="Cheng J.X."/>
            <person name="Dai P.F."/>
            <person name="Guo W.B."/>
            <person name="Han X.H."/>
            <person name="Huang E.J."/>
            <person name="Li L.F."/>
            <person name="Wei W."/>
            <person name="Gao Y.C."/>
            <person name="Liu J.Z."/>
            <person name="Shao H.Z."/>
            <person name="Wang X."/>
            <person name="Wang C.C."/>
            <person name="Yang T.C."/>
            <person name="Huo Q.B."/>
            <person name="Li W."/>
            <person name="Chen H.Y."/>
            <person name="Chen S.E."/>
            <person name="Zhou L.G."/>
            <person name="Ni X.B."/>
            <person name="Tian J.H."/>
            <person name="Sheng Y."/>
            <person name="Liu T."/>
            <person name="Pan Y.S."/>
            <person name="Xia L.Y."/>
            <person name="Li J."/>
            <person name="Zhao F."/>
            <person name="Cao W.C."/>
        </authorList>
    </citation>
    <scope>NUCLEOTIDE SEQUENCE</scope>
    <source>
        <strain evidence="2">Rmic-2018</strain>
    </source>
</reference>
<dbReference type="InterPro" id="IPR018497">
    <property type="entry name" value="Peptidase_M13_C"/>
</dbReference>
<evidence type="ECO:0000313" key="2">
    <source>
        <dbReference type="EMBL" id="KAH7991054.1"/>
    </source>
</evidence>
<sequence length="468" mass="52655">MDVSLFCLLAVGLGLLFSIVVLVVALLTTPQQIQDHACKLENDIHVANMKTLSDEITLSSNQLALKKAAAMYQACVAFASSNRMETKYLVDWMLSLNLDFFNETRFATVNPVEMMVRGSLDLGVQAVVAITFVKEITIAAIGKGSVGTDIPIHKLGLYTKPFVTGVVPPRMIYQTKRMAYRIRSAFEKALNSSNWIGRDIRDELINKLIDVTFYVGSQGRRSDPAFVEEVYRPYPDAPQEPFFPTWMKVLSLSSHYTWTDQNDLLYNEAAPNGFYIIPYNDIVVSPGIMQSPFLYLDGPIALNYGGLGMIIAHEIMHAFDVDGIQVNKHNKTILTSEFVKEYTKRALCLRHSHKSVLSLSGQHETLNDTVDSENLADLVGTMVAYAAYSSLPQKYKDIKLVNLDILTERLFFINHCVKWCAERTTLEERYAPLRSRCIVPLMNMPKFSRAFGCAPGSPMNPREKCAFW</sequence>
<dbReference type="VEuPathDB" id="VectorBase:LOC119182226"/>
<dbReference type="InterPro" id="IPR042089">
    <property type="entry name" value="Peptidase_M13_dom_2"/>
</dbReference>
<name>A0A9J6D300_RHIMP</name>
<keyword evidence="3" id="KW-1185">Reference proteome</keyword>
<dbReference type="GO" id="GO:0005886">
    <property type="term" value="C:plasma membrane"/>
    <property type="evidence" value="ECO:0007669"/>
    <property type="project" value="TreeGrafter"/>
</dbReference>
<protein>
    <recommendedName>
        <fullName evidence="1">Peptidase M13 C-terminal domain-containing protein</fullName>
    </recommendedName>
</protein>
<dbReference type="GO" id="GO:0004222">
    <property type="term" value="F:metalloendopeptidase activity"/>
    <property type="evidence" value="ECO:0007669"/>
    <property type="project" value="InterPro"/>
</dbReference>
<dbReference type="PANTHER" id="PTHR11733">
    <property type="entry name" value="ZINC METALLOPROTEASE FAMILY M13 NEPRILYSIN-RELATED"/>
    <property type="match status" value="1"/>
</dbReference>